<evidence type="ECO:0000256" key="6">
    <source>
        <dbReference type="SAM" id="MobiDB-lite"/>
    </source>
</evidence>
<evidence type="ECO:0000256" key="4">
    <source>
        <dbReference type="ARBA" id="ARBA00022989"/>
    </source>
</evidence>
<comment type="caution">
    <text evidence="8">The sequence shown here is derived from an EMBL/GenBank/DDBJ whole genome shotgun (WGS) entry which is preliminary data.</text>
</comment>
<evidence type="ECO:0000256" key="3">
    <source>
        <dbReference type="ARBA" id="ARBA00022692"/>
    </source>
</evidence>
<feature type="transmembrane region" description="Helical" evidence="7">
    <location>
        <begin position="152"/>
        <end position="174"/>
    </location>
</feature>
<dbReference type="EMBL" id="BOOC01000030">
    <property type="protein sequence ID" value="GIH42315.1"/>
    <property type="molecule type" value="Genomic_DNA"/>
</dbReference>
<feature type="transmembrane region" description="Helical" evidence="7">
    <location>
        <begin position="58"/>
        <end position="82"/>
    </location>
</feature>
<keyword evidence="9" id="KW-1185">Reference proteome</keyword>
<proteinExistence type="predicted"/>
<gene>
    <name evidence="8" type="ORF">Mco01_53150</name>
</gene>
<keyword evidence="4 7" id="KW-1133">Transmembrane helix</keyword>
<feature type="transmembrane region" description="Helical" evidence="7">
    <location>
        <begin position="127"/>
        <end position="146"/>
    </location>
</feature>
<feature type="transmembrane region" description="Helical" evidence="7">
    <location>
        <begin position="271"/>
        <end position="296"/>
    </location>
</feature>
<feature type="region of interest" description="Disordered" evidence="6">
    <location>
        <begin position="1"/>
        <end position="52"/>
    </location>
</feature>
<evidence type="ECO:0000256" key="5">
    <source>
        <dbReference type="ARBA" id="ARBA00023136"/>
    </source>
</evidence>
<accession>A0ABQ4G5F4</accession>
<evidence type="ECO:0000313" key="9">
    <source>
        <dbReference type="Proteomes" id="UP000603904"/>
    </source>
</evidence>
<feature type="transmembrane region" description="Helical" evidence="7">
    <location>
        <begin position="333"/>
        <end position="354"/>
    </location>
</feature>
<evidence type="ECO:0000313" key="8">
    <source>
        <dbReference type="EMBL" id="GIH42315.1"/>
    </source>
</evidence>
<keyword evidence="3 7" id="KW-0812">Transmembrane</keyword>
<keyword evidence="2" id="KW-1003">Cell membrane</keyword>
<feature type="transmembrane region" description="Helical" evidence="7">
    <location>
        <begin position="302"/>
        <end position="326"/>
    </location>
</feature>
<evidence type="ECO:0000256" key="1">
    <source>
        <dbReference type="ARBA" id="ARBA00004651"/>
    </source>
</evidence>
<dbReference type="InterPro" id="IPR036259">
    <property type="entry name" value="MFS_trans_sf"/>
</dbReference>
<evidence type="ECO:0000256" key="7">
    <source>
        <dbReference type="SAM" id="Phobius"/>
    </source>
</evidence>
<name>A0ABQ4G5F4_9ACTN</name>
<dbReference type="SUPFAM" id="SSF103473">
    <property type="entry name" value="MFS general substrate transporter"/>
    <property type="match status" value="1"/>
</dbReference>
<dbReference type="PANTHER" id="PTHR23513:SF11">
    <property type="entry name" value="STAPHYLOFERRIN A TRANSPORTER"/>
    <property type="match status" value="1"/>
</dbReference>
<feature type="transmembrane region" description="Helical" evidence="7">
    <location>
        <begin position="391"/>
        <end position="414"/>
    </location>
</feature>
<feature type="region of interest" description="Disordered" evidence="6">
    <location>
        <begin position="446"/>
        <end position="472"/>
    </location>
</feature>
<protein>
    <recommendedName>
        <fullName evidence="10">MFS transporter</fullName>
    </recommendedName>
</protein>
<dbReference type="PANTHER" id="PTHR23513">
    <property type="entry name" value="INTEGRAL MEMBRANE EFFLUX PROTEIN-RELATED"/>
    <property type="match status" value="1"/>
</dbReference>
<feature type="transmembrane region" description="Helical" evidence="7">
    <location>
        <begin position="94"/>
        <end position="115"/>
    </location>
</feature>
<dbReference type="Gene3D" id="1.20.1250.20">
    <property type="entry name" value="MFS general substrate transporter like domains"/>
    <property type="match status" value="1"/>
</dbReference>
<feature type="transmembrane region" description="Helical" evidence="7">
    <location>
        <begin position="195"/>
        <end position="215"/>
    </location>
</feature>
<organism evidence="8 9">
    <name type="scientific">Microbispora corallina</name>
    <dbReference type="NCBI Taxonomy" id="83302"/>
    <lineage>
        <taxon>Bacteria</taxon>
        <taxon>Bacillati</taxon>
        <taxon>Actinomycetota</taxon>
        <taxon>Actinomycetes</taxon>
        <taxon>Streptosporangiales</taxon>
        <taxon>Streptosporangiaceae</taxon>
        <taxon>Microbispora</taxon>
    </lineage>
</organism>
<feature type="transmembrane region" description="Helical" evidence="7">
    <location>
        <begin position="420"/>
        <end position="442"/>
    </location>
</feature>
<keyword evidence="5 7" id="KW-0472">Membrane</keyword>
<sequence length="472" mass="46928">MPGFPADRAKARRGSPEPRQDGATRQDAPEPGQDRADGRREPPEPRRDRAERRGVPGIVRYLAAAVLVRTADGGAAVGLVLLALDPALRLRDAAATGGLLAAALSAPHLIGPWAAHRLDRSRDSRRILAVAYVLYGAGLAAGSLALGRAPLVTAVALVAVAGACGPLLTGGLSSRLGGIVGPSVREQRRAQGWDSLTYGIAGTAGPGVVAAFAGLLGPLPALLGLSCAAAAAALLTWTLPHDGRGRPAEEETPGVLAGMAVMARIGPLRRVTLLTLLSAPQIGALPVIAAVLAPHLTHRPGAAATLTVAAGLGSLAGSLVVTVFPLRGEPETLALRLFAVTAAATALCALAPAYPLALAGFAAIGAANAVSFTATLAARQAYAPPGARAQVFVTSAGLKVALASVGSATAGAAAGLGGNALLLLTAALFGVAVLAAAGDLALTGGRRAGRRAARRPAPDQASPPERSPSACS</sequence>
<feature type="transmembrane region" description="Helical" evidence="7">
    <location>
        <begin position="221"/>
        <end position="239"/>
    </location>
</feature>
<evidence type="ECO:0000256" key="2">
    <source>
        <dbReference type="ARBA" id="ARBA00022475"/>
    </source>
</evidence>
<reference evidence="8 9" key="1">
    <citation type="submission" date="2021-01" db="EMBL/GenBank/DDBJ databases">
        <title>Whole genome shotgun sequence of Microbispora corallina NBRC 16416.</title>
        <authorList>
            <person name="Komaki H."/>
            <person name="Tamura T."/>
        </authorList>
    </citation>
    <scope>NUCLEOTIDE SEQUENCE [LARGE SCALE GENOMIC DNA]</scope>
    <source>
        <strain evidence="8 9">NBRC 16416</strain>
    </source>
</reference>
<comment type="subcellular location">
    <subcellularLocation>
        <location evidence="1">Cell membrane</location>
        <topology evidence="1">Multi-pass membrane protein</topology>
    </subcellularLocation>
</comment>
<feature type="compositionally biased region" description="Basic and acidic residues" evidence="6">
    <location>
        <begin position="14"/>
        <end position="52"/>
    </location>
</feature>
<feature type="transmembrane region" description="Helical" evidence="7">
    <location>
        <begin position="360"/>
        <end position="379"/>
    </location>
</feature>
<dbReference type="Proteomes" id="UP000603904">
    <property type="component" value="Unassembled WGS sequence"/>
</dbReference>
<evidence type="ECO:0008006" key="10">
    <source>
        <dbReference type="Google" id="ProtNLM"/>
    </source>
</evidence>